<dbReference type="GeneID" id="9824692"/>
<reference evidence="1" key="1">
    <citation type="submission" date="2007-07" db="EMBL/GenBank/DDBJ databases">
        <title>PCAP assembly of the Caenorhabditis remanei genome.</title>
        <authorList>
            <consortium name="The Caenorhabditis remanei Sequencing Consortium"/>
            <person name="Wilson R.K."/>
        </authorList>
    </citation>
    <scope>NUCLEOTIDE SEQUENCE [LARGE SCALE GENOMIC DNA]</scope>
    <source>
        <strain evidence="1">PB4641</strain>
    </source>
</reference>
<dbReference type="HOGENOM" id="CLU_2160720_0_0_1"/>
<protein>
    <submittedName>
        <fullName evidence="1">Uncharacterized protein</fullName>
    </submittedName>
</protein>
<name>E3N4D4_CAERE</name>
<sequence>MFGAPTYAHMVIQLNSTIQCVLQLLWLTIQILRSQDNHPNQPVPFGTPFFGHPGIQADMRKAEFFRPIMNEVFQILRSPAILGNGEKFRTRFVEFIHLFNTLSIGAQTLLV</sequence>
<accession>E3N4D4</accession>
<dbReference type="EMBL" id="DS268525">
    <property type="protein sequence ID" value="EFO85487.1"/>
    <property type="molecule type" value="Genomic_DNA"/>
</dbReference>
<evidence type="ECO:0000313" key="1">
    <source>
        <dbReference type="EMBL" id="EFO85487.1"/>
    </source>
</evidence>
<dbReference type="Proteomes" id="UP000008281">
    <property type="component" value="Unassembled WGS sequence"/>
</dbReference>
<organism evidence="2">
    <name type="scientific">Caenorhabditis remanei</name>
    <name type="common">Caenorhabditis vulgaris</name>
    <dbReference type="NCBI Taxonomy" id="31234"/>
    <lineage>
        <taxon>Eukaryota</taxon>
        <taxon>Metazoa</taxon>
        <taxon>Ecdysozoa</taxon>
        <taxon>Nematoda</taxon>
        <taxon>Chromadorea</taxon>
        <taxon>Rhabditida</taxon>
        <taxon>Rhabditina</taxon>
        <taxon>Rhabditomorpha</taxon>
        <taxon>Rhabditoidea</taxon>
        <taxon>Rhabditidae</taxon>
        <taxon>Peloderinae</taxon>
        <taxon>Caenorhabditis</taxon>
    </lineage>
</organism>
<dbReference type="RefSeq" id="XP_003096721.2">
    <property type="nucleotide sequence ID" value="XM_003096673.2"/>
</dbReference>
<keyword evidence="2" id="KW-1185">Reference proteome</keyword>
<dbReference type="KEGG" id="crq:GCK72_022431"/>
<gene>
    <name evidence="1" type="ORF">CRE_23017</name>
</gene>
<evidence type="ECO:0000313" key="2">
    <source>
        <dbReference type="Proteomes" id="UP000008281"/>
    </source>
</evidence>
<dbReference type="AlphaFoldDB" id="E3N4D4"/>
<dbReference type="CTD" id="9824692"/>
<proteinExistence type="predicted"/>